<dbReference type="InterPro" id="IPR018763">
    <property type="entry name" value="DUF2334"/>
</dbReference>
<dbReference type="GO" id="GO:0005975">
    <property type="term" value="P:carbohydrate metabolic process"/>
    <property type="evidence" value="ECO:0007669"/>
    <property type="project" value="InterPro"/>
</dbReference>
<name>A0A9D5NZN7_XYLRU</name>
<proteinExistence type="predicted"/>
<sequence>MKKYLIRLDDACPYMDREKWQRMEDILDKYGVKPLVGIIPANADPKTMIDPEDVGFWEKALFWEKKGWSIALHGYDHVCISDGGMSGLNPFWKRSEFAGLPLEQQRDKIKKGYDIFKENGFEPKYFFAPSHTFDDNTLVALREETPIRIISDTIALVPYKKGDFTFIPQISGHCVEFPFPGEYTFCFHPNIMSDDAYTNLESFLKEHAEEFVSFDELERYENKSRRLVDILFSWVFFRYRKLRGLS</sequence>
<gene>
    <name evidence="1" type="ORF">E7101_06305</name>
</gene>
<dbReference type="SUPFAM" id="SSF88713">
    <property type="entry name" value="Glycoside hydrolase/deacetylase"/>
    <property type="match status" value="1"/>
</dbReference>
<reference evidence="1" key="1">
    <citation type="submission" date="2019-04" db="EMBL/GenBank/DDBJ databases">
        <title>Evolution of Biomass-Degrading Anaerobic Consortia Revealed by Metagenomics.</title>
        <authorList>
            <person name="Peng X."/>
        </authorList>
    </citation>
    <scope>NUCLEOTIDE SEQUENCE</scope>
    <source>
        <strain evidence="1">SIG140</strain>
    </source>
</reference>
<comment type="caution">
    <text evidence="1">The sequence shown here is derived from an EMBL/GenBank/DDBJ whole genome shotgun (WGS) entry which is preliminary data.</text>
</comment>
<dbReference type="InterPro" id="IPR011330">
    <property type="entry name" value="Glyco_hydro/deAcase_b/a-brl"/>
</dbReference>
<protein>
    <submittedName>
        <fullName evidence="1">DUF2334 domain-containing protein</fullName>
    </submittedName>
</protein>
<dbReference type="Proteomes" id="UP000806522">
    <property type="component" value="Unassembled WGS sequence"/>
</dbReference>
<dbReference type="AlphaFoldDB" id="A0A9D5NZN7"/>
<dbReference type="Pfam" id="PF10096">
    <property type="entry name" value="DUF2334"/>
    <property type="match status" value="1"/>
</dbReference>
<evidence type="ECO:0000313" key="1">
    <source>
        <dbReference type="EMBL" id="MBE6270548.1"/>
    </source>
</evidence>
<evidence type="ECO:0000313" key="2">
    <source>
        <dbReference type="Proteomes" id="UP000806522"/>
    </source>
</evidence>
<accession>A0A9D5NZN7</accession>
<organism evidence="1 2">
    <name type="scientific">Xylanibacter ruminicola</name>
    <name type="common">Prevotella ruminicola</name>
    <dbReference type="NCBI Taxonomy" id="839"/>
    <lineage>
        <taxon>Bacteria</taxon>
        <taxon>Pseudomonadati</taxon>
        <taxon>Bacteroidota</taxon>
        <taxon>Bacteroidia</taxon>
        <taxon>Bacteroidales</taxon>
        <taxon>Prevotellaceae</taxon>
        <taxon>Xylanibacter</taxon>
    </lineage>
</organism>
<dbReference type="Gene3D" id="3.20.20.370">
    <property type="entry name" value="Glycoside hydrolase/deacetylase"/>
    <property type="match status" value="1"/>
</dbReference>
<dbReference type="EMBL" id="SUYC01000005">
    <property type="protein sequence ID" value="MBE6270548.1"/>
    <property type="molecule type" value="Genomic_DNA"/>
</dbReference>